<evidence type="ECO:0000313" key="1">
    <source>
        <dbReference type="WBParaSite" id="SCUD_0002002401-mRNA-1"/>
    </source>
</evidence>
<proteinExistence type="predicted"/>
<accession>A0A183KY74</accession>
<protein>
    <submittedName>
        <fullName evidence="1">Uncharacterized protein</fullName>
    </submittedName>
</protein>
<name>A0A183KY74_9TREM</name>
<reference evidence="1" key="1">
    <citation type="submission" date="2016-06" db="UniProtKB">
        <authorList>
            <consortium name="WormBaseParasite"/>
        </authorList>
    </citation>
    <scope>IDENTIFICATION</scope>
</reference>
<organism evidence="1">
    <name type="scientific">Schistosoma curassoni</name>
    <dbReference type="NCBI Taxonomy" id="6186"/>
    <lineage>
        <taxon>Eukaryota</taxon>
        <taxon>Metazoa</taxon>
        <taxon>Spiralia</taxon>
        <taxon>Lophotrochozoa</taxon>
        <taxon>Platyhelminthes</taxon>
        <taxon>Trematoda</taxon>
        <taxon>Digenea</taxon>
        <taxon>Strigeidida</taxon>
        <taxon>Schistosomatoidea</taxon>
        <taxon>Schistosomatidae</taxon>
        <taxon>Schistosoma</taxon>
    </lineage>
</organism>
<dbReference type="WBParaSite" id="SCUD_0002002401-mRNA-1">
    <property type="protein sequence ID" value="SCUD_0002002401-mRNA-1"/>
    <property type="gene ID" value="SCUD_0002002401"/>
</dbReference>
<sequence length="38" mass="4460">MSSIVWETVKKRQAYKLFNIQSQQYFHSIISVNIISTA</sequence>
<dbReference type="AlphaFoldDB" id="A0A183KY74"/>